<dbReference type="PANTHER" id="PTHR43727:SF2">
    <property type="entry name" value="GROUP IV DECARBOXYLASE"/>
    <property type="match status" value="1"/>
</dbReference>
<dbReference type="Pfam" id="PF02784">
    <property type="entry name" value="Orn_Arg_deC_N"/>
    <property type="match status" value="1"/>
</dbReference>
<comment type="subunit">
    <text evidence="5">Homodimer.</text>
</comment>
<feature type="binding site" evidence="5">
    <location>
        <position position="237"/>
    </location>
    <ligand>
        <name>pyridoxal 5'-phosphate</name>
        <dbReference type="ChEBI" id="CHEBI:597326"/>
    </ligand>
</feature>
<evidence type="ECO:0000256" key="7">
    <source>
        <dbReference type="PIRSR" id="PIRSR600183-50"/>
    </source>
</evidence>
<dbReference type="GO" id="GO:0008836">
    <property type="term" value="F:diaminopimelate decarboxylase activity"/>
    <property type="evidence" value="ECO:0007669"/>
    <property type="project" value="UniProtKB-UniRule"/>
</dbReference>
<feature type="binding site" evidence="5">
    <location>
        <position position="314"/>
    </location>
    <ligand>
        <name>substrate</name>
    </ligand>
</feature>
<dbReference type="InterPro" id="IPR002986">
    <property type="entry name" value="DAP_deCOOHase_LysA"/>
</dbReference>
<dbReference type="FunFam" id="3.20.20.10:FF:000003">
    <property type="entry name" value="Diaminopimelate decarboxylase"/>
    <property type="match status" value="1"/>
</dbReference>
<evidence type="ECO:0000256" key="4">
    <source>
        <dbReference type="ARBA" id="ARBA00023239"/>
    </source>
</evidence>
<dbReference type="InterPro" id="IPR009006">
    <property type="entry name" value="Ala_racemase/Decarboxylase_C"/>
</dbReference>
<evidence type="ECO:0000256" key="2">
    <source>
        <dbReference type="ARBA" id="ARBA00022793"/>
    </source>
</evidence>
<dbReference type="PANTHER" id="PTHR43727">
    <property type="entry name" value="DIAMINOPIMELATE DECARBOXYLASE"/>
    <property type="match status" value="1"/>
</dbReference>
<comment type="function">
    <text evidence="5">Specifically catalyzes the decarboxylation of meso-diaminopimelate (meso-DAP) to L-lysine.</text>
</comment>
<dbReference type="Proteomes" id="UP000095237">
    <property type="component" value="Unassembled WGS sequence"/>
</dbReference>
<reference evidence="11 12" key="1">
    <citation type="submission" date="2015-11" db="EMBL/GenBank/DDBJ databases">
        <title>Evidence for parallel genomic evolution in an endosymbiosis of termite gut flagellates.</title>
        <authorList>
            <person name="Zheng H."/>
        </authorList>
    </citation>
    <scope>NUCLEOTIDE SEQUENCE [LARGE SCALE GENOMIC DNA]</scope>
    <source>
        <strain evidence="11 12">CET450</strain>
    </source>
</reference>
<dbReference type="InterPro" id="IPR022644">
    <property type="entry name" value="De-COase2_N"/>
</dbReference>
<feature type="binding site" evidence="5">
    <location>
        <position position="369"/>
    </location>
    <ligand>
        <name>pyridoxal 5'-phosphate</name>
        <dbReference type="ChEBI" id="CHEBI:597326"/>
    </ligand>
</feature>
<dbReference type="Pfam" id="PF00278">
    <property type="entry name" value="Orn_DAP_Arg_deC"/>
    <property type="match status" value="1"/>
</dbReference>
<dbReference type="PRINTS" id="PR01179">
    <property type="entry name" value="ODADCRBXLASE"/>
</dbReference>
<protein>
    <recommendedName>
        <fullName evidence="5 6">Diaminopimelate decarboxylase</fullName>
        <shortName evidence="5">DAP decarboxylase</shortName>
        <shortName evidence="5">DAPDC</shortName>
        <ecNumber evidence="5 6">4.1.1.20</ecNumber>
    </recommendedName>
</protein>
<keyword evidence="2 5" id="KW-0210">Decarboxylase</keyword>
<feature type="binding site" evidence="5">
    <location>
        <position position="274"/>
    </location>
    <ligand>
        <name>substrate</name>
    </ligand>
</feature>
<comment type="pathway">
    <text evidence="5 8">Amino-acid biosynthesis; L-lysine biosynthesis via DAP pathway; L-lysine from DL-2,6-diaminopimelate: step 1/1.</text>
</comment>
<keyword evidence="5" id="KW-0028">Amino-acid biosynthesis</keyword>
<feature type="binding site" evidence="5">
    <location>
        <begin position="271"/>
        <end position="274"/>
    </location>
    <ligand>
        <name>pyridoxal 5'-phosphate</name>
        <dbReference type="ChEBI" id="CHEBI:597326"/>
    </ligand>
</feature>
<dbReference type="EMBL" id="LNVX01000058">
    <property type="protein sequence ID" value="OEG71811.1"/>
    <property type="molecule type" value="Genomic_DNA"/>
</dbReference>
<evidence type="ECO:0000256" key="3">
    <source>
        <dbReference type="ARBA" id="ARBA00022898"/>
    </source>
</evidence>
<feature type="modified residue" description="N6-(pyridoxal phosphate)lysine" evidence="5 7">
    <location>
        <position position="58"/>
    </location>
</feature>
<dbReference type="InterPro" id="IPR000183">
    <property type="entry name" value="Orn/DAP/Arg_de-COase"/>
</dbReference>
<evidence type="ECO:0000313" key="11">
    <source>
        <dbReference type="EMBL" id="OEG71811.1"/>
    </source>
</evidence>
<dbReference type="GO" id="GO:0009089">
    <property type="term" value="P:lysine biosynthetic process via diaminopimelate"/>
    <property type="evidence" value="ECO:0007669"/>
    <property type="project" value="UniProtKB-UniRule"/>
</dbReference>
<dbReference type="EC" id="4.1.1.20" evidence="5 6"/>
<keyword evidence="5 8" id="KW-0457">Lysine biosynthesis</keyword>
<dbReference type="InterPro" id="IPR029066">
    <property type="entry name" value="PLP-binding_barrel"/>
</dbReference>
<comment type="cofactor">
    <cofactor evidence="1 5 7 8">
        <name>pyridoxal 5'-phosphate</name>
        <dbReference type="ChEBI" id="CHEBI:597326"/>
    </cofactor>
</comment>
<feature type="domain" description="Orn/DAP/Arg decarboxylase 2 N-terminal" evidence="10">
    <location>
        <begin position="33"/>
        <end position="278"/>
    </location>
</feature>
<feature type="domain" description="Orn/DAP/Arg decarboxylase 2 C-terminal" evidence="9">
    <location>
        <begin position="28"/>
        <end position="367"/>
    </location>
</feature>
<feature type="binding site" evidence="5">
    <location>
        <position position="369"/>
    </location>
    <ligand>
        <name>substrate</name>
    </ligand>
</feature>
<evidence type="ECO:0000259" key="10">
    <source>
        <dbReference type="Pfam" id="PF02784"/>
    </source>
</evidence>
<sequence>MPQFKGNDLYIEQVKLSDIAKKYKTSTYVYSKSKIVTNFENYKKALVPREGLICFACKTNSNGTILKLLAKLGAGADTTSGGEIYRCLKAGFDPSKIVYAGVGKTAEEIEYALKSRIFMFNVESFEELDAIDRISAKIKVKARIAFRINPHVDPDTHSYIVTGKKGTKFGIPYEEAVKAYLAAKQKKNIEILGIHSHIGSQILDIGSFKLAAQKIKKIVDSVEKNGIKLEYVNFGGGLGIEYKKDQKVPSPEQLMSELFPVFDENKKFIFEPGRSIVANAGHLLTKVIYRKISGGKSFLITDAGMNDLIRPTLYEAYHEILPVKMTDDKKVKTDVVGPICESGDFMGKDRMLPFVEQGGYLLITCAGAYGFAMSSEYNSRPLLAEVLVNDDKTMLIRKRAKYEDLLLNEV</sequence>
<dbReference type="HAMAP" id="MF_02120">
    <property type="entry name" value="LysA"/>
    <property type="match status" value="1"/>
</dbReference>
<name>A0A1E5IMY6_ENDTX</name>
<feature type="active site" description="Proton donor" evidence="7">
    <location>
        <position position="340"/>
    </location>
</feature>
<dbReference type="Gene3D" id="3.20.20.10">
    <property type="entry name" value="Alanine racemase"/>
    <property type="match status" value="1"/>
</dbReference>
<evidence type="ECO:0000256" key="6">
    <source>
        <dbReference type="NCBIfam" id="TIGR01048"/>
    </source>
</evidence>
<dbReference type="AlphaFoldDB" id="A0A1E5IMY6"/>
<accession>A0A1E5IMY6</accession>
<dbReference type="Gene3D" id="2.40.37.10">
    <property type="entry name" value="Lyase, Ornithine Decarboxylase, Chain A, domain 1"/>
    <property type="match status" value="1"/>
</dbReference>
<organism evidence="11 12">
    <name type="scientific">Endomicrobium trichonymphae</name>
    <dbReference type="NCBI Taxonomy" id="1408204"/>
    <lineage>
        <taxon>Bacteria</taxon>
        <taxon>Pseudomonadati</taxon>
        <taxon>Elusimicrobiota</taxon>
        <taxon>Endomicrobiia</taxon>
        <taxon>Endomicrobiales</taxon>
        <taxon>Endomicrobiaceae</taxon>
        <taxon>Candidatus Endomicrobiellum</taxon>
    </lineage>
</organism>
<evidence type="ECO:0000256" key="5">
    <source>
        <dbReference type="HAMAP-Rule" id="MF_02120"/>
    </source>
</evidence>
<keyword evidence="12" id="KW-1185">Reference proteome</keyword>
<dbReference type="SUPFAM" id="SSF51419">
    <property type="entry name" value="PLP-binding barrel"/>
    <property type="match status" value="1"/>
</dbReference>
<keyword evidence="3 5" id="KW-0663">Pyridoxal phosphate</keyword>
<dbReference type="NCBIfam" id="TIGR01048">
    <property type="entry name" value="lysA"/>
    <property type="match status" value="1"/>
</dbReference>
<dbReference type="GO" id="GO:0030170">
    <property type="term" value="F:pyridoxal phosphate binding"/>
    <property type="evidence" value="ECO:0007669"/>
    <property type="project" value="UniProtKB-UniRule"/>
</dbReference>
<dbReference type="SUPFAM" id="SSF50621">
    <property type="entry name" value="Alanine racemase C-terminal domain-like"/>
    <property type="match status" value="1"/>
</dbReference>
<dbReference type="InterPro" id="IPR022643">
    <property type="entry name" value="De-COase2_C"/>
</dbReference>
<keyword evidence="4 5" id="KW-0456">Lyase</keyword>
<proteinExistence type="inferred from homology"/>
<comment type="caution">
    <text evidence="11">The sequence shown here is derived from an EMBL/GenBank/DDBJ whole genome shotgun (WGS) entry which is preliminary data.</text>
</comment>
<evidence type="ECO:0000259" key="9">
    <source>
        <dbReference type="Pfam" id="PF00278"/>
    </source>
</evidence>
<evidence type="ECO:0000256" key="8">
    <source>
        <dbReference type="RuleBase" id="RU003738"/>
    </source>
</evidence>
<gene>
    <name evidence="5" type="primary">lysA</name>
    <name evidence="11" type="ORF">ATZ36_12600</name>
</gene>
<feature type="binding site" evidence="5">
    <location>
        <position position="341"/>
    </location>
    <ligand>
        <name>substrate</name>
    </ligand>
</feature>
<evidence type="ECO:0000313" key="12">
    <source>
        <dbReference type="Proteomes" id="UP000095237"/>
    </source>
</evidence>
<dbReference type="CDD" id="cd06828">
    <property type="entry name" value="PLPDE_III_DapDC"/>
    <property type="match status" value="1"/>
</dbReference>
<comment type="catalytic activity">
    <reaction evidence="5 8">
        <text>meso-2,6-diaminopimelate + H(+) = L-lysine + CO2</text>
        <dbReference type="Rhea" id="RHEA:15101"/>
        <dbReference type="ChEBI" id="CHEBI:15378"/>
        <dbReference type="ChEBI" id="CHEBI:16526"/>
        <dbReference type="ChEBI" id="CHEBI:32551"/>
        <dbReference type="ChEBI" id="CHEBI:57791"/>
        <dbReference type="EC" id="4.1.1.20"/>
    </reaction>
</comment>
<dbReference type="UniPathway" id="UPA00034">
    <property type="reaction ID" value="UER00027"/>
</dbReference>
<dbReference type="PRINTS" id="PR01181">
    <property type="entry name" value="DAPDCRBXLASE"/>
</dbReference>
<comment type="similarity">
    <text evidence="5">Belongs to the Orn/Lys/Arg decarboxylase class-II family. LysA subfamily.</text>
</comment>
<evidence type="ECO:0000256" key="1">
    <source>
        <dbReference type="ARBA" id="ARBA00001933"/>
    </source>
</evidence>
<feature type="binding site" evidence="5">
    <location>
        <position position="310"/>
    </location>
    <ligand>
        <name>substrate</name>
    </ligand>
</feature>